<dbReference type="KEGG" id="nio:NITINOP_0598"/>
<evidence type="ECO:0000313" key="3">
    <source>
        <dbReference type="Proteomes" id="UP000066284"/>
    </source>
</evidence>
<accession>A0A0S4KNK9</accession>
<keyword evidence="3" id="KW-1185">Reference proteome</keyword>
<organism evidence="2 3">
    <name type="scientific">Candidatus Nitrospira inopinata</name>
    <dbReference type="NCBI Taxonomy" id="1715989"/>
    <lineage>
        <taxon>Bacteria</taxon>
        <taxon>Pseudomonadati</taxon>
        <taxon>Nitrospirota</taxon>
        <taxon>Nitrospiria</taxon>
        <taxon>Nitrospirales</taxon>
        <taxon>Nitrospiraceae</taxon>
        <taxon>Nitrospira</taxon>
    </lineage>
</organism>
<name>A0A0S4KNK9_9BACT</name>
<reference evidence="3" key="1">
    <citation type="submission" date="2015-09" db="EMBL/GenBank/DDBJ databases">
        <authorList>
            <person name="Daims H."/>
        </authorList>
    </citation>
    <scope>NUCLEOTIDE SEQUENCE [LARGE SCALE GENOMIC DNA]</scope>
</reference>
<sequence length="132" mass="14342">MTQRLGNPSPIEIGFPGPFTGLDNVLSLGASQFLMANITRRSVDLPKAALEALRRGDLIGAITAVRRERQIGFKEAKELVETYVASQPALKKKMEKVVADAQRKFTRWMIGLAIIAAGIALIVAWKLSTPPG</sequence>
<gene>
    <name evidence="2" type="ORF">NITINOP_0598</name>
</gene>
<keyword evidence="1" id="KW-0812">Transmembrane</keyword>
<dbReference type="EMBL" id="LN885086">
    <property type="protein sequence ID" value="CUQ65573.1"/>
    <property type="molecule type" value="Genomic_DNA"/>
</dbReference>
<dbReference type="InterPro" id="IPR014719">
    <property type="entry name" value="Ribosomal_bL12_C/ClpS-like"/>
</dbReference>
<dbReference type="Proteomes" id="UP000066284">
    <property type="component" value="Chromosome 1"/>
</dbReference>
<protein>
    <recommendedName>
        <fullName evidence="4">50S ribosomal protein L7/L12</fullName>
    </recommendedName>
</protein>
<dbReference type="AlphaFoldDB" id="A0A0S4KNK9"/>
<dbReference type="Gene3D" id="3.30.1390.10">
    <property type="match status" value="1"/>
</dbReference>
<keyword evidence="1" id="KW-0472">Membrane</keyword>
<dbReference type="RefSeq" id="WP_062483041.1">
    <property type="nucleotide sequence ID" value="NZ_LN885086.1"/>
</dbReference>
<dbReference type="STRING" id="1715989.NITINOP_0598"/>
<dbReference type="OrthoDB" id="9813003at2"/>
<keyword evidence="1" id="KW-1133">Transmembrane helix</keyword>
<evidence type="ECO:0000313" key="2">
    <source>
        <dbReference type="EMBL" id="CUQ65573.1"/>
    </source>
</evidence>
<proteinExistence type="predicted"/>
<evidence type="ECO:0008006" key="4">
    <source>
        <dbReference type="Google" id="ProtNLM"/>
    </source>
</evidence>
<evidence type="ECO:0000256" key="1">
    <source>
        <dbReference type="SAM" id="Phobius"/>
    </source>
</evidence>
<feature type="transmembrane region" description="Helical" evidence="1">
    <location>
        <begin position="108"/>
        <end position="127"/>
    </location>
</feature>